<dbReference type="Pfam" id="PF05892">
    <property type="entry name" value="Tricho_coat"/>
    <property type="match status" value="1"/>
</dbReference>
<keyword evidence="1" id="KW-0946">Virion</keyword>
<name>V5V1R7_9VIRU</name>
<keyword evidence="1" id="KW-0167">Capsid protein</keyword>
<feature type="non-terminal residue" evidence="1">
    <location>
        <position position="95"/>
    </location>
</feature>
<feature type="non-terminal residue" evidence="1">
    <location>
        <position position="1"/>
    </location>
</feature>
<dbReference type="InterPro" id="IPR008879">
    <property type="entry name" value="Coat_protein_tricho/vitivirus"/>
</dbReference>
<protein>
    <submittedName>
        <fullName evidence="1">Putative coat protein</fullName>
    </submittedName>
</protein>
<dbReference type="GO" id="GO:0019028">
    <property type="term" value="C:viral capsid"/>
    <property type="evidence" value="ECO:0007669"/>
    <property type="project" value="UniProtKB-KW"/>
</dbReference>
<reference evidence="1" key="1">
    <citation type="journal article" date="2014" name="Arch. Virol.">
        <title>Genomic characterization of Ambrosia asymptomatic virus 1 and evidence of other Tymovirales members in the Oklahoma tallgrass prairie revealed by sequence analysis.</title>
        <authorList>
            <person name="Dutta M."/>
            <person name="Sokhandan Bashir N."/>
            <person name="Palmer M.W."/>
            <person name="Melcher U."/>
        </authorList>
    </citation>
    <scope>NUCLEOTIDE SEQUENCE</scope>
    <source>
        <strain evidence="1">07TGP00130B</strain>
    </source>
</reference>
<evidence type="ECO:0000313" key="1">
    <source>
        <dbReference type="EMBL" id="AHB87043.1"/>
    </source>
</evidence>
<sequence>PFGSSSNLLNKMTLRQICEVFAEPACLYLRKLKRAGVASQLAKKMPRTFEGVEEVAFDFASGLCLDELTFDQKKAIEKLNKRLFSTENSKRVVAA</sequence>
<dbReference type="EMBL" id="KF421910">
    <property type="protein sequence ID" value="AHB87043.1"/>
    <property type="molecule type" value="Genomic_RNA"/>
</dbReference>
<proteinExistence type="predicted"/>
<accession>V5V1R7</accession>
<organism evidence="1">
    <name type="scientific">Panicum virus</name>
    <dbReference type="NCBI Taxonomy" id="1417305"/>
    <lineage>
        <taxon>Viruses</taxon>
        <taxon>Riboviria</taxon>
        <taxon>Orthornavirae</taxon>
        <taxon>Kitrinoviricota</taxon>
        <taxon>Alsuviricetes</taxon>
        <taxon>Tymovirales</taxon>
        <taxon>Betaflexiviridae</taxon>
    </lineage>
</organism>